<dbReference type="RefSeq" id="WP_141376701.1">
    <property type="nucleotide sequence ID" value="NZ_BAPL01000032.1"/>
</dbReference>
<evidence type="ECO:0000313" key="5">
    <source>
        <dbReference type="Proteomes" id="UP000317730"/>
    </source>
</evidence>
<evidence type="ECO:0000313" key="4">
    <source>
        <dbReference type="EMBL" id="GEB85978.1"/>
    </source>
</evidence>
<keyword evidence="1 2" id="KW-0808">Transferase</keyword>
<keyword evidence="3" id="KW-0812">Transmembrane</keyword>
<dbReference type="AlphaFoldDB" id="A0A4Y3TW97"/>
<evidence type="ECO:0008006" key="6">
    <source>
        <dbReference type="Google" id="ProtNLM"/>
    </source>
</evidence>
<dbReference type="InterPro" id="IPR000462">
    <property type="entry name" value="CDP-OH_P_trans"/>
</dbReference>
<name>A0A4Y3TW97_9PROT</name>
<dbReference type="Gene3D" id="1.20.120.1760">
    <property type="match status" value="1"/>
</dbReference>
<dbReference type="Proteomes" id="UP000317730">
    <property type="component" value="Unassembled WGS sequence"/>
</dbReference>
<dbReference type="EMBL" id="BJMV01000009">
    <property type="protein sequence ID" value="GEB85978.1"/>
    <property type="molecule type" value="Genomic_DNA"/>
</dbReference>
<dbReference type="OrthoDB" id="7390033at2"/>
<gene>
    <name evidence="4" type="ORF">APE01nite_17750</name>
</gene>
<accession>A0A4Y3TW97</accession>
<comment type="caution">
    <text evidence="4">The sequence shown here is derived from an EMBL/GenBank/DDBJ whole genome shotgun (WGS) entry which is preliminary data.</text>
</comment>
<evidence type="ECO:0000256" key="2">
    <source>
        <dbReference type="RuleBase" id="RU003750"/>
    </source>
</evidence>
<dbReference type="PROSITE" id="PS00379">
    <property type="entry name" value="CDP_ALCOHOL_P_TRANSF"/>
    <property type="match status" value="1"/>
</dbReference>
<keyword evidence="3" id="KW-1133">Transmembrane helix</keyword>
<evidence type="ECO:0000256" key="1">
    <source>
        <dbReference type="ARBA" id="ARBA00022679"/>
    </source>
</evidence>
<protein>
    <recommendedName>
        <fullName evidence="6">CDP-alcohol phosphatidyltransferase</fullName>
    </recommendedName>
</protein>
<sequence>MSGATPVNATGALPVRRTSEIEEATNARFIHPLSARLVTVFARWGVAPNAVSLTGMAAGLAAGVCYAEGTRPYAVCGFLLMLVWHVMDGADGQLARLTGKFSASGKVLDGICDYVTFIAVYVGICLATHLQFGAWVWALAGLSGVSHALQSAAYELQRQEYDYWGYGRGVRPLKVEPESRAGGKGRGLYRFYIGVQTLLSGQAGAFGAAFDRRLAASPGQESALRSAYRTSFAPIVRRWSVLSANYRTFAIFLFAVCGFPLGYFLFETIGLSLLLAGLMLSLRRDQERFILETERPMATHPGVIVAPPLAATRRTGLARQAARGP</sequence>
<keyword evidence="3" id="KW-0472">Membrane</keyword>
<keyword evidence="5" id="KW-1185">Reference proteome</keyword>
<organism evidence="4 5">
    <name type="scientific">Acetobacter peroxydans</name>
    <dbReference type="NCBI Taxonomy" id="104098"/>
    <lineage>
        <taxon>Bacteria</taxon>
        <taxon>Pseudomonadati</taxon>
        <taxon>Pseudomonadota</taxon>
        <taxon>Alphaproteobacteria</taxon>
        <taxon>Acetobacterales</taxon>
        <taxon>Acetobacteraceae</taxon>
        <taxon>Acetobacter</taxon>
    </lineage>
</organism>
<comment type="similarity">
    <text evidence="2">Belongs to the CDP-alcohol phosphatidyltransferase class-I family.</text>
</comment>
<dbReference type="Pfam" id="PF01066">
    <property type="entry name" value="CDP-OH_P_transf"/>
    <property type="match status" value="1"/>
</dbReference>
<proteinExistence type="inferred from homology"/>
<dbReference type="InterPro" id="IPR048254">
    <property type="entry name" value="CDP_ALCOHOL_P_TRANSF_CS"/>
</dbReference>
<dbReference type="GO" id="GO:0016020">
    <property type="term" value="C:membrane"/>
    <property type="evidence" value="ECO:0007669"/>
    <property type="project" value="InterPro"/>
</dbReference>
<dbReference type="GO" id="GO:0008654">
    <property type="term" value="P:phospholipid biosynthetic process"/>
    <property type="evidence" value="ECO:0007669"/>
    <property type="project" value="InterPro"/>
</dbReference>
<feature type="transmembrane region" description="Helical" evidence="3">
    <location>
        <begin position="249"/>
        <end position="280"/>
    </location>
</feature>
<dbReference type="InterPro" id="IPR043130">
    <property type="entry name" value="CDP-OH_PTrfase_TM_dom"/>
</dbReference>
<dbReference type="GO" id="GO:0016780">
    <property type="term" value="F:phosphotransferase activity, for other substituted phosphate groups"/>
    <property type="evidence" value="ECO:0007669"/>
    <property type="project" value="InterPro"/>
</dbReference>
<reference evidence="4 5" key="1">
    <citation type="submission" date="2019-06" db="EMBL/GenBank/DDBJ databases">
        <title>Whole genome shotgun sequence of Acetobacter peroxydans NBRC 13755.</title>
        <authorList>
            <person name="Hosoyama A."/>
            <person name="Uohara A."/>
            <person name="Ohji S."/>
            <person name="Ichikawa N."/>
        </authorList>
    </citation>
    <scope>NUCLEOTIDE SEQUENCE [LARGE SCALE GENOMIC DNA]</scope>
    <source>
        <strain evidence="4 5">NBRC 13755</strain>
    </source>
</reference>
<evidence type="ECO:0000256" key="3">
    <source>
        <dbReference type="SAM" id="Phobius"/>
    </source>
</evidence>